<dbReference type="Pfam" id="PF10036">
    <property type="entry name" value="RLL"/>
    <property type="match status" value="1"/>
</dbReference>
<sequence>MIMKFNGIVRSFQIKIFSYFVKMFKRKLQALGFPSPDILNTADEKQFRAMIVWLEDQKIRRYKIEERGSLRNVGAAQWNQAFEEYLKDLDCPYTNYSRPEVLDWLLGLAVQLEFNEKPESFTASPTKVQESSIKVNPIDNLDFESEDFITGINQLADILQITRHSNHLITLQGICTLIQEKFNQEALKDASRKKNPGNPVQFDSISFGLDIKVANVSQAANVLRYLFIHNLRDLQTKINECIVCVQALTADPKTDTKLGKVGY</sequence>
<organism evidence="1">
    <name type="scientific">Megafenestra aurita</name>
    <dbReference type="NCBI Taxonomy" id="2291010"/>
    <lineage>
        <taxon>Eukaryota</taxon>
        <taxon>Metazoa</taxon>
        <taxon>Ecdysozoa</taxon>
        <taxon>Arthropoda</taxon>
        <taxon>Crustacea</taxon>
        <taxon>Branchiopoda</taxon>
        <taxon>Diplostraca</taxon>
        <taxon>Cladocera</taxon>
        <taxon>Anomopoda</taxon>
        <taxon>Daphniidae</taxon>
        <taxon>Megafenestra</taxon>
    </lineage>
</organism>
<reference evidence="1" key="1">
    <citation type="submission" date="2018-08" db="EMBL/GenBank/DDBJ databases">
        <authorList>
            <person name="Cornetti L."/>
        </authorList>
    </citation>
    <scope>NUCLEOTIDE SEQUENCE</scope>
    <source>
        <strain evidence="1">CH-H-2</strain>
    </source>
</reference>
<protein>
    <submittedName>
        <fullName evidence="1">EOG090X0ARU</fullName>
    </submittedName>
</protein>
<dbReference type="InterPro" id="IPR019265">
    <property type="entry name" value="RTRAF"/>
</dbReference>
<dbReference type="AlphaFoldDB" id="A0A4Y7NJ23"/>
<proteinExistence type="evidence at transcript level"/>
<accession>A0A4Y7NJ23</accession>
<evidence type="ECO:0000313" key="1">
    <source>
        <dbReference type="EMBL" id="SVE92566.1"/>
    </source>
</evidence>
<gene>
    <name evidence="1" type="primary">EOG090X0ARU</name>
</gene>
<dbReference type="EMBL" id="LR022947">
    <property type="protein sequence ID" value="SVE92566.1"/>
    <property type="molecule type" value="mRNA"/>
</dbReference>
<name>A0A4Y7NJ23_9CRUS</name>
<dbReference type="PANTHER" id="PTHR15924">
    <property type="entry name" value="CLE"/>
    <property type="match status" value="1"/>
</dbReference>